<feature type="domain" description="Putative collagen-binding" evidence="2">
    <location>
        <begin position="416"/>
        <end position="509"/>
    </location>
</feature>
<dbReference type="InterPro" id="IPR025277">
    <property type="entry name" value="Apiosidase-like_cat_dom"/>
</dbReference>
<dbReference type="Proteomes" id="UP000184513">
    <property type="component" value="Unassembled WGS sequence"/>
</dbReference>
<sequence length="511" mass="57420">MSFWADAYSLHFPFPVNVEGIFYDFLTFIPDTVNGMMSGFLIFLNLPAYQILRCMILKALLFSVISLGLFSFSAAQAQLPRLKVAENQRFLVTEDGEPFFWTADTAWELFHRCDLEEAAYYLNKRASQGFNVVQAVALAEIDGLQTPNPYGETPLLGMDPKKPNPAYFSHVDKVVEMAASAGIYVALLPTWGDKVFTNTWGKGPEVFTEENAKSFGFWIGNRYKDQSNIIWVIGGDRNPREGTPDVAIWRALAAGIVEGTGGHDNALMTFHPQPTGPGGSSNWFHQDEWLDFNMHQTGHCANQATYRKISHDYQLSPTKPTLDGEPLYEDHPNCFNAKALGYSSQEDIRRIMYWNVFAGAFGQSYGCHAVWQMYTPEREGINGPLRPWKLALDLPMAHQMQHLKNLMLSRPFLSRIPAPEMVMGEQEDGIDFVVATRDSEGSYAMVYFPTGKRTKIDSSPLSSKMLKVSWYDPRTGNQIEAGYANRSPQSTFVPPSSGRIGHDWVLILDAI</sequence>
<evidence type="ECO:0000256" key="1">
    <source>
        <dbReference type="SAM" id="Phobius"/>
    </source>
</evidence>
<proteinExistence type="predicted"/>
<dbReference type="STRING" id="388280.SAMN04488057_101246"/>
<dbReference type="SUPFAM" id="SSF51445">
    <property type="entry name" value="(Trans)glycosidases"/>
    <property type="match status" value="1"/>
</dbReference>
<dbReference type="InterPro" id="IPR017853">
    <property type="entry name" value="GH"/>
</dbReference>
<feature type="transmembrane region" description="Helical" evidence="1">
    <location>
        <begin position="56"/>
        <end position="75"/>
    </location>
</feature>
<evidence type="ECO:0000313" key="4">
    <source>
        <dbReference type="EMBL" id="SHM37225.1"/>
    </source>
</evidence>
<feature type="transmembrane region" description="Helical" evidence="1">
    <location>
        <begin position="20"/>
        <end position="44"/>
    </location>
</feature>
<dbReference type="Pfam" id="PF12904">
    <property type="entry name" value="Collagen_bind_2"/>
    <property type="match status" value="1"/>
</dbReference>
<accession>A0A1M7I950</accession>
<evidence type="ECO:0000259" key="2">
    <source>
        <dbReference type="Pfam" id="PF12904"/>
    </source>
</evidence>
<keyword evidence="5" id="KW-1185">Reference proteome</keyword>
<dbReference type="PANTHER" id="PTHR37836:SF3">
    <property type="entry name" value="ENDOGLUCANASE"/>
    <property type="match status" value="1"/>
</dbReference>
<gene>
    <name evidence="4" type="ORF">SAMN04488057_101246</name>
</gene>
<feature type="domain" description="Apiosidase-like catalytic" evidence="3">
    <location>
        <begin position="86"/>
        <end position="413"/>
    </location>
</feature>
<dbReference type="InterPro" id="IPR024749">
    <property type="entry name" value="Collagen-bd_put"/>
</dbReference>
<keyword evidence="1" id="KW-0472">Membrane</keyword>
<protein>
    <submittedName>
        <fullName evidence="4">Putative collagen-binding domain of a collagenase</fullName>
    </submittedName>
</protein>
<organism evidence="4 5">
    <name type="scientific">Cyclobacterium lianum</name>
    <dbReference type="NCBI Taxonomy" id="388280"/>
    <lineage>
        <taxon>Bacteria</taxon>
        <taxon>Pseudomonadati</taxon>
        <taxon>Bacteroidota</taxon>
        <taxon>Cytophagia</taxon>
        <taxon>Cytophagales</taxon>
        <taxon>Cyclobacteriaceae</taxon>
        <taxon>Cyclobacterium</taxon>
    </lineage>
</organism>
<dbReference type="Gene3D" id="3.20.20.80">
    <property type="entry name" value="Glycosidases"/>
    <property type="match status" value="1"/>
</dbReference>
<dbReference type="AlphaFoldDB" id="A0A1M7I950"/>
<keyword evidence="1" id="KW-1133">Transmembrane helix</keyword>
<dbReference type="Pfam" id="PF13204">
    <property type="entry name" value="Apiosidase"/>
    <property type="match status" value="1"/>
</dbReference>
<dbReference type="PANTHER" id="PTHR37836">
    <property type="entry name" value="LMO1036 PROTEIN"/>
    <property type="match status" value="1"/>
</dbReference>
<reference evidence="4 5" key="1">
    <citation type="submission" date="2016-11" db="EMBL/GenBank/DDBJ databases">
        <authorList>
            <person name="Jaros S."/>
            <person name="Januszkiewicz K."/>
            <person name="Wedrychowicz H."/>
        </authorList>
    </citation>
    <scope>NUCLEOTIDE SEQUENCE [LARGE SCALE GENOMIC DNA]</scope>
    <source>
        <strain evidence="4 5">CGMCC 1.6102</strain>
    </source>
</reference>
<dbReference type="EMBL" id="FRCY01000001">
    <property type="protein sequence ID" value="SHM37225.1"/>
    <property type="molecule type" value="Genomic_DNA"/>
</dbReference>
<name>A0A1M7I950_9BACT</name>
<evidence type="ECO:0000259" key="3">
    <source>
        <dbReference type="Pfam" id="PF13204"/>
    </source>
</evidence>
<keyword evidence="1" id="KW-0812">Transmembrane</keyword>
<evidence type="ECO:0000313" key="5">
    <source>
        <dbReference type="Proteomes" id="UP000184513"/>
    </source>
</evidence>